<proteinExistence type="predicted"/>
<dbReference type="GO" id="GO:0046872">
    <property type="term" value="F:metal ion binding"/>
    <property type="evidence" value="ECO:0007669"/>
    <property type="project" value="UniProtKB-KW"/>
</dbReference>
<dbReference type="InterPro" id="IPR028261">
    <property type="entry name" value="DPD_II"/>
</dbReference>
<name>A0A1M6C0U4_9CLOT</name>
<dbReference type="SUPFAM" id="SSF46548">
    <property type="entry name" value="alpha-helical ferredoxin"/>
    <property type="match status" value="2"/>
</dbReference>
<dbReference type="PROSITE" id="PS51379">
    <property type="entry name" value="4FE4S_FER_2"/>
    <property type="match status" value="1"/>
</dbReference>
<dbReference type="PROSITE" id="PS00198">
    <property type="entry name" value="4FE4S_FER_1"/>
    <property type="match status" value="1"/>
</dbReference>
<dbReference type="RefSeq" id="WP_073004140.1">
    <property type="nucleotide sequence ID" value="NZ_FQZO01000001.1"/>
</dbReference>
<dbReference type="SUPFAM" id="SSF51971">
    <property type="entry name" value="Nucleotide-binding domain"/>
    <property type="match status" value="1"/>
</dbReference>
<dbReference type="Proteomes" id="UP000184080">
    <property type="component" value="Unassembled WGS sequence"/>
</dbReference>
<dbReference type="InterPro" id="IPR017900">
    <property type="entry name" value="4Fe4S_Fe_S_CS"/>
</dbReference>
<dbReference type="PANTHER" id="PTHR42783">
    <property type="entry name" value="GLUTAMATE SYNTHASE [NADPH] SMALL CHAIN"/>
    <property type="match status" value="1"/>
</dbReference>
<evidence type="ECO:0000256" key="1">
    <source>
        <dbReference type="ARBA" id="ARBA00022723"/>
    </source>
</evidence>
<organism evidence="5 6">
    <name type="scientific">Clostridium amylolyticum</name>
    <dbReference type="NCBI Taxonomy" id="1121298"/>
    <lineage>
        <taxon>Bacteria</taxon>
        <taxon>Bacillati</taxon>
        <taxon>Bacillota</taxon>
        <taxon>Clostridia</taxon>
        <taxon>Eubacteriales</taxon>
        <taxon>Clostridiaceae</taxon>
        <taxon>Clostridium</taxon>
    </lineage>
</organism>
<dbReference type="Gene3D" id="1.10.1060.10">
    <property type="entry name" value="Alpha-helical ferredoxin"/>
    <property type="match status" value="1"/>
</dbReference>
<dbReference type="InterPro" id="IPR009051">
    <property type="entry name" value="Helical_ferredxn"/>
</dbReference>
<evidence type="ECO:0000259" key="4">
    <source>
        <dbReference type="PROSITE" id="PS51379"/>
    </source>
</evidence>
<dbReference type="GO" id="GO:0051536">
    <property type="term" value="F:iron-sulfur cluster binding"/>
    <property type="evidence" value="ECO:0007669"/>
    <property type="project" value="UniProtKB-KW"/>
</dbReference>
<evidence type="ECO:0000313" key="5">
    <source>
        <dbReference type="EMBL" id="SHI54655.1"/>
    </source>
</evidence>
<sequence length="1000" mass="112688">MGDRMTPIPFKDLMEWIIEEYKNHGKIFGVNKFYKKQDDKVLEIFGEKIETPFGPAAGPHTQLAQNIITAYVCGCRFFELKTVQTLDGEDLPVSKPCIKAEDEGYNVEWSTELRVEEAYEEYVKAWVILKLLSKELNLGSDDGFVFNMSVGYDFKGISSSKIDNFILGLKDVSNSSIWKECMEYTLRNLDKFNNIDKDYVSNISPKVSSSITLSTLHGCPSQEIERIAEYLIKEKGLNTYIKCNPTLLGYDFARKTLDAMGYDYISFDDHHFKNDLQYEDAVPMFKRLETLAEENGLSFGVKLTNTFPVYIKNNELPGEEMYMSGKSLYLLTIALASKLSKDFDGQLKISYSGGADAFNIEDIFETGIWPITMATTLLKIGGYKRCVQIAEKLRKLDYSNKVFIDNEKLMGLKEKSLKDIHHLKDIKPRGSRKINSKVPLVDCFIASCEKGCPINQDIPEYISLVEEGKHLEALKVIVEKNPLPFITGTICSHACMSKCTRNFSDESVHIRNIKLQAAEKGYESLMREMKETPKSNVKAAIIGGGTTGIAAAYFLAREGINVTIFEKRSSLGGIVSHVIPEFRIPSERIHKDIELLQSLGVEVKLNSEQKSIDDLKRQGYKYILVAIGAWKPGKLELEGEKVINAIEFLEKLKSKNPALNLGKNVVVVGGGNTAMDAARAAKRTPGVENVYLVYRRTKRYMPAHEEELKLALEDGVEFKELLSPIKYSQGILNCEVMKLGEPDESGRRMPVPQGKWVEVPADLVISAVGEKIEEKLFIENNIDIDNQGRAVVDKNTLETSVERVYAAGDGLYGPSTVVDGIAQAAKFARAVVLEEMHRDLNINVQKSLKNIDNIENKRGVLEMGYLGEREVGRCLQCSTVCEACVDVCPNRANLSIKVKGNKMHQIIHVDRMCNECGNCETFCPYSSAPYREKFTLFSTEGDFQDSKNDGFIVVNKHEFIVKVRLEDKVLEVKLKENHTMLPKDIENILWTVMKDYSYVI</sequence>
<evidence type="ECO:0000256" key="2">
    <source>
        <dbReference type="ARBA" id="ARBA00023004"/>
    </source>
</evidence>
<dbReference type="InterPro" id="IPR017896">
    <property type="entry name" value="4Fe4S_Fe-S-bd"/>
</dbReference>
<dbReference type="NCBIfam" id="TIGR03315">
    <property type="entry name" value="Se_ygfK"/>
    <property type="match status" value="1"/>
</dbReference>
<dbReference type="AlphaFoldDB" id="A0A1M6C0U4"/>
<dbReference type="Pfam" id="PF07992">
    <property type="entry name" value="Pyr_redox_2"/>
    <property type="match status" value="1"/>
</dbReference>
<accession>A0A1M6C0U4</accession>
<dbReference type="Pfam" id="PF14691">
    <property type="entry name" value="Fer4_20"/>
    <property type="match status" value="1"/>
</dbReference>
<dbReference type="PANTHER" id="PTHR42783:SF3">
    <property type="entry name" value="GLUTAMATE SYNTHASE [NADPH] SMALL CHAIN-RELATED"/>
    <property type="match status" value="1"/>
</dbReference>
<reference evidence="5 6" key="1">
    <citation type="submission" date="2016-11" db="EMBL/GenBank/DDBJ databases">
        <authorList>
            <person name="Jaros S."/>
            <person name="Januszkiewicz K."/>
            <person name="Wedrychowicz H."/>
        </authorList>
    </citation>
    <scope>NUCLEOTIDE SEQUENCE [LARGE SCALE GENOMIC DNA]</scope>
    <source>
        <strain evidence="5 6">DSM 21864</strain>
    </source>
</reference>
<dbReference type="EMBL" id="FQZO01000001">
    <property type="protein sequence ID" value="SHI54655.1"/>
    <property type="molecule type" value="Genomic_DNA"/>
</dbReference>
<keyword evidence="1" id="KW-0479">Metal-binding</keyword>
<dbReference type="PRINTS" id="PR00419">
    <property type="entry name" value="ADXRDTASE"/>
</dbReference>
<dbReference type="InterPro" id="IPR023753">
    <property type="entry name" value="FAD/NAD-binding_dom"/>
</dbReference>
<dbReference type="SUPFAM" id="SSF51395">
    <property type="entry name" value="FMN-linked oxidoreductases"/>
    <property type="match status" value="1"/>
</dbReference>
<dbReference type="Gene3D" id="3.30.70.20">
    <property type="match status" value="1"/>
</dbReference>
<evidence type="ECO:0000256" key="3">
    <source>
        <dbReference type="ARBA" id="ARBA00023014"/>
    </source>
</evidence>
<keyword evidence="3" id="KW-0411">Iron-sulfur</keyword>
<dbReference type="STRING" id="1121298.SAMN05444401_0962"/>
<dbReference type="OrthoDB" id="9803192at2"/>
<gene>
    <name evidence="5" type="ORF">SAMN05444401_0962</name>
</gene>
<keyword evidence="6" id="KW-1185">Reference proteome</keyword>
<dbReference type="InterPro" id="IPR017701">
    <property type="entry name" value="Se_rdtase_YgfK"/>
</dbReference>
<evidence type="ECO:0000313" key="6">
    <source>
        <dbReference type="Proteomes" id="UP000184080"/>
    </source>
</evidence>
<dbReference type="GO" id="GO:0016491">
    <property type="term" value="F:oxidoreductase activity"/>
    <property type="evidence" value="ECO:0007669"/>
    <property type="project" value="InterPro"/>
</dbReference>
<protein>
    <submittedName>
        <fullName evidence="5">Putative selenate reductase</fullName>
    </submittedName>
</protein>
<dbReference type="InterPro" id="IPR036188">
    <property type="entry name" value="FAD/NAD-bd_sf"/>
</dbReference>
<keyword evidence="2" id="KW-0408">Iron</keyword>
<feature type="domain" description="4Fe-4S ferredoxin-type" evidence="4">
    <location>
        <begin position="903"/>
        <end position="933"/>
    </location>
</feature>
<dbReference type="Gene3D" id="3.50.50.60">
    <property type="entry name" value="FAD/NAD(P)-binding domain"/>
    <property type="match status" value="2"/>
</dbReference>